<sequence>MPVFESTPKLSIFEPPEVFKHQSSRFIAQAQDYQVLRSSPLGVHAILLGDNTTGVIIIPNFNPGEDTTVMAQFHASLIEAIVVLRPMAEKLILDLTSNTGGSICLSRRALELFFPETPQAITNYRYSDLGAMVAETGCDPSGNFSTVIGGSVAGKAYLSTTISHPNRRFNFTNYFTDDCAQFQYGRLPVDPTEESKRPRAVKKGFVYDANAVYHPWDAEDIIIFDEGICGSACATFANQLNQKNKVKTVVVASGRNKDQISFSAFPGGQVLKMDVYNDLSRKLKQDFQIQALSDTIINDQSRLGPAANRLEVQNHALNKRQDDGTVHSQWSTDETQARAIVKLLPEPLQHSATLQCTWRQTYNTGNTQVLFATNGNGQAVPNWPNVATWTEYSFLPADFRIPYKSIDFESYHN</sequence>
<accession>A0A9P6IPG9</accession>
<dbReference type="InterPro" id="IPR029045">
    <property type="entry name" value="ClpP/crotonase-like_dom_sf"/>
</dbReference>
<dbReference type="PANTHER" id="PTHR37049">
    <property type="entry name" value="PEPTIDASE S41 FAMILY PROTEIN"/>
    <property type="match status" value="1"/>
</dbReference>
<proteinExistence type="predicted"/>
<gene>
    <name evidence="2" type="ORF">BGZ70_005502</name>
</gene>
<dbReference type="Proteomes" id="UP000738359">
    <property type="component" value="Unassembled WGS sequence"/>
</dbReference>
<keyword evidence="3" id="KW-1185">Reference proteome</keyword>
<dbReference type="Gene3D" id="3.90.226.10">
    <property type="entry name" value="2-enoyl-CoA Hydratase, Chain A, domain 1"/>
    <property type="match status" value="1"/>
</dbReference>
<evidence type="ECO:0000259" key="1">
    <source>
        <dbReference type="Pfam" id="PF03572"/>
    </source>
</evidence>
<feature type="non-terminal residue" evidence="2">
    <location>
        <position position="413"/>
    </location>
</feature>
<feature type="domain" description="Tail specific protease" evidence="1">
    <location>
        <begin position="53"/>
        <end position="192"/>
    </location>
</feature>
<evidence type="ECO:0000313" key="2">
    <source>
        <dbReference type="EMBL" id="KAF9943731.1"/>
    </source>
</evidence>
<dbReference type="PANTHER" id="PTHR37049:SF4">
    <property type="entry name" value="RHODANESE DOMAIN-CONTAINING PROTEIN"/>
    <property type="match status" value="1"/>
</dbReference>
<dbReference type="SUPFAM" id="SSF52096">
    <property type="entry name" value="ClpP/crotonase"/>
    <property type="match status" value="1"/>
</dbReference>
<name>A0A9P6IPG9_MORAP</name>
<protein>
    <recommendedName>
        <fullName evidence="1">Tail specific protease domain-containing protein</fullName>
    </recommendedName>
</protein>
<evidence type="ECO:0000313" key="3">
    <source>
        <dbReference type="Proteomes" id="UP000738359"/>
    </source>
</evidence>
<organism evidence="2 3">
    <name type="scientific">Mortierella alpina</name>
    <name type="common">Oleaginous fungus</name>
    <name type="synonym">Mortierella renispora</name>
    <dbReference type="NCBI Taxonomy" id="64518"/>
    <lineage>
        <taxon>Eukaryota</taxon>
        <taxon>Fungi</taxon>
        <taxon>Fungi incertae sedis</taxon>
        <taxon>Mucoromycota</taxon>
        <taxon>Mortierellomycotina</taxon>
        <taxon>Mortierellomycetes</taxon>
        <taxon>Mortierellales</taxon>
        <taxon>Mortierellaceae</taxon>
        <taxon>Mortierella</taxon>
    </lineage>
</organism>
<comment type="caution">
    <text evidence="2">The sequence shown here is derived from an EMBL/GenBank/DDBJ whole genome shotgun (WGS) entry which is preliminary data.</text>
</comment>
<dbReference type="InterPro" id="IPR005151">
    <property type="entry name" value="Tail-specific_protease"/>
</dbReference>
<dbReference type="OrthoDB" id="2437318at2759"/>
<dbReference type="EMBL" id="JAAAHY010002932">
    <property type="protein sequence ID" value="KAF9943731.1"/>
    <property type="molecule type" value="Genomic_DNA"/>
</dbReference>
<dbReference type="GO" id="GO:0008236">
    <property type="term" value="F:serine-type peptidase activity"/>
    <property type="evidence" value="ECO:0007669"/>
    <property type="project" value="InterPro"/>
</dbReference>
<dbReference type="Pfam" id="PF03572">
    <property type="entry name" value="Peptidase_S41"/>
    <property type="match status" value="1"/>
</dbReference>
<dbReference type="AlphaFoldDB" id="A0A9P6IPG9"/>
<dbReference type="InterPro" id="IPR052766">
    <property type="entry name" value="S41A_metabolite_peptidase"/>
</dbReference>
<dbReference type="GO" id="GO:0006508">
    <property type="term" value="P:proteolysis"/>
    <property type="evidence" value="ECO:0007669"/>
    <property type="project" value="InterPro"/>
</dbReference>
<reference evidence="2" key="1">
    <citation type="journal article" date="2020" name="Fungal Divers.">
        <title>Resolving the Mortierellaceae phylogeny through synthesis of multi-gene phylogenetics and phylogenomics.</title>
        <authorList>
            <person name="Vandepol N."/>
            <person name="Liber J."/>
            <person name="Desiro A."/>
            <person name="Na H."/>
            <person name="Kennedy M."/>
            <person name="Barry K."/>
            <person name="Grigoriev I.V."/>
            <person name="Miller A.N."/>
            <person name="O'Donnell K."/>
            <person name="Stajich J.E."/>
            <person name="Bonito G."/>
        </authorList>
    </citation>
    <scope>NUCLEOTIDE SEQUENCE</scope>
    <source>
        <strain evidence="2">CK1249</strain>
    </source>
</reference>